<dbReference type="EMBL" id="QGUI02000002">
    <property type="protein sequence ID" value="MFO7190691.1"/>
    <property type="molecule type" value="Genomic_DNA"/>
</dbReference>
<dbReference type="AlphaFoldDB" id="A0A2W4JH36"/>
<reference evidence="3 5" key="3">
    <citation type="journal article" date="2021" name="BMC Genomics">
        <title>Genome-resolved metagenome and metatranscriptome analyses of thermophilic composting reveal key bacterial players and their metabolic interactions.</title>
        <authorList>
            <person name="Braga L.P.P."/>
            <person name="Pereira R.V."/>
            <person name="Martins L.F."/>
            <person name="Moura L.M.S."/>
            <person name="Sanchez F.B."/>
            <person name="Patane J.S.L."/>
            <person name="da Silva A.M."/>
            <person name="Setubal J.C."/>
        </authorList>
    </citation>
    <scope>NUCLEOTIDE SEQUENCE [LARGE SCALE GENOMIC DNA]</scope>
    <source>
        <strain evidence="3">ZC4RG45</strain>
    </source>
</reference>
<keyword evidence="2" id="KW-0472">Membrane</keyword>
<accession>A0A2W4JH36</accession>
<feature type="compositionally biased region" description="Polar residues" evidence="1">
    <location>
        <begin position="1"/>
        <end position="10"/>
    </location>
</feature>
<keyword evidence="2" id="KW-0812">Transmembrane</keyword>
<evidence type="ECO:0000313" key="3">
    <source>
        <dbReference type="EMBL" id="MFO7190691.1"/>
    </source>
</evidence>
<evidence type="ECO:0000313" key="4">
    <source>
        <dbReference type="EMBL" id="PZM97285.1"/>
    </source>
</evidence>
<dbReference type="EMBL" id="QGUI01000321">
    <property type="protein sequence ID" value="PZM97285.1"/>
    <property type="molecule type" value="Genomic_DNA"/>
</dbReference>
<keyword evidence="2" id="KW-1133">Transmembrane helix</keyword>
<name>A0A2W4JH36_9PSEU</name>
<feature type="transmembrane region" description="Helical" evidence="2">
    <location>
        <begin position="101"/>
        <end position="123"/>
    </location>
</feature>
<protein>
    <submittedName>
        <fullName evidence="4">Uncharacterized protein</fullName>
    </submittedName>
</protein>
<reference evidence="3" key="1">
    <citation type="submission" date="2018-05" db="EMBL/GenBank/DDBJ databases">
        <authorList>
            <person name="Moura L."/>
            <person name="Setubal J.C."/>
        </authorList>
    </citation>
    <scope>NUCLEOTIDE SEQUENCE</scope>
    <source>
        <strain evidence="3">ZC4RG45</strain>
    </source>
</reference>
<feature type="transmembrane region" description="Helical" evidence="2">
    <location>
        <begin position="135"/>
        <end position="157"/>
    </location>
</feature>
<reference evidence="3" key="4">
    <citation type="submission" date="2023-08" db="EMBL/GenBank/DDBJ databases">
        <authorList>
            <person name="Guima S.E.S."/>
            <person name="Martins L.F."/>
            <person name="Silva A.M."/>
            <person name="Setubal J.C."/>
        </authorList>
    </citation>
    <scope>NUCLEOTIDE SEQUENCE</scope>
    <source>
        <strain evidence="3">ZC4RG45</strain>
    </source>
</reference>
<proteinExistence type="predicted"/>
<organism evidence="4">
    <name type="scientific">Thermocrispum agreste</name>
    <dbReference type="NCBI Taxonomy" id="37925"/>
    <lineage>
        <taxon>Bacteria</taxon>
        <taxon>Bacillati</taxon>
        <taxon>Actinomycetota</taxon>
        <taxon>Actinomycetes</taxon>
        <taxon>Pseudonocardiales</taxon>
        <taxon>Pseudonocardiaceae</taxon>
        <taxon>Thermocrispum</taxon>
    </lineage>
</organism>
<evidence type="ECO:0000256" key="1">
    <source>
        <dbReference type="SAM" id="MobiDB-lite"/>
    </source>
</evidence>
<dbReference type="STRING" id="1111738.GCA_000427905_00922"/>
<evidence type="ECO:0000256" key="2">
    <source>
        <dbReference type="SAM" id="Phobius"/>
    </source>
</evidence>
<reference evidence="4" key="2">
    <citation type="submission" date="2018-05" db="EMBL/GenBank/DDBJ databases">
        <authorList>
            <person name="Lanie J.A."/>
            <person name="Ng W.-L."/>
            <person name="Kazmierczak K.M."/>
            <person name="Andrzejewski T.M."/>
            <person name="Davidsen T.M."/>
            <person name="Wayne K.J."/>
            <person name="Tettelin H."/>
            <person name="Glass J.I."/>
            <person name="Rusch D."/>
            <person name="Podicherti R."/>
            <person name="Tsui H.-C.T."/>
            <person name="Winkler M.E."/>
        </authorList>
    </citation>
    <scope>NUCLEOTIDE SEQUENCE</scope>
    <source>
        <strain evidence="4">ZC4RG45</strain>
    </source>
</reference>
<dbReference type="Proteomes" id="UP000249324">
    <property type="component" value="Unassembled WGS sequence"/>
</dbReference>
<feature type="region of interest" description="Disordered" evidence="1">
    <location>
        <begin position="1"/>
        <end position="59"/>
    </location>
</feature>
<sequence length="175" mass="19146">MDDATRTSSPRWPRVRTPDPTLGRSSRPEMKPVSVERVPGAPAHAKADVDPPTKPKRQRIVLDDGPVAPVRPYLHSRSELAQQTSWGATLIADQIHGLLKIGVLFALLTVAVVGGLPLVMWLLPDFARLEVVGVPLAWLLLGVAPFPVLGGIGLLFVRVTERHERAFVDMIEHRG</sequence>
<evidence type="ECO:0000313" key="5">
    <source>
        <dbReference type="Proteomes" id="UP000249324"/>
    </source>
</evidence>
<gene>
    <name evidence="3" type="ORF">DIU77_000385</name>
    <name evidence="4" type="ORF">DIU77_09525</name>
</gene>
<comment type="caution">
    <text evidence="4">The sequence shown here is derived from an EMBL/GenBank/DDBJ whole genome shotgun (WGS) entry which is preliminary data.</text>
</comment>